<evidence type="ECO:0000259" key="2">
    <source>
        <dbReference type="Pfam" id="PF01168"/>
    </source>
</evidence>
<dbReference type="PANTHER" id="PTHR10146:SF14">
    <property type="entry name" value="PYRIDOXAL PHOSPHATE HOMEOSTASIS PROTEIN"/>
    <property type="match status" value="1"/>
</dbReference>
<dbReference type="Pfam" id="PF01168">
    <property type="entry name" value="Ala_racemase_N"/>
    <property type="match status" value="1"/>
</dbReference>
<sequence>MDGAPNIESVRDVDSVREEEIAAGLAAVHERIDRACAAAGRPAGSVRLVVVTKTFPSTDVRILHALGCSDIAENKDQEARQKVVELSDIAPSMRWHMIGQVQRNKARAVASWADVVESVDRLALAEALSAGAVAANRMIEVLLQVSLDPEPTDTRGGVWPIDVPALAASVATLPGLVLRGVMGIAPHPGDPDTAFEMLASVARRLSEQVSGADVISAGMSEDLEHAIRHGATQVRVGGAVLGKRALVR</sequence>
<dbReference type="EMBL" id="CAFBNB010000235">
    <property type="protein sequence ID" value="CAB4939295.1"/>
    <property type="molecule type" value="Genomic_DNA"/>
</dbReference>
<dbReference type="PANTHER" id="PTHR10146">
    <property type="entry name" value="PROLINE SYNTHETASE CO-TRANSCRIBED BACTERIAL HOMOLOG PROTEIN"/>
    <property type="match status" value="1"/>
</dbReference>
<feature type="domain" description="Alanine racemase N-terminal" evidence="2">
    <location>
        <begin position="25"/>
        <end position="243"/>
    </location>
</feature>
<keyword evidence="1" id="KW-0663">Pyridoxal phosphate</keyword>
<accession>A0A6J7J7U0</accession>
<organism evidence="3">
    <name type="scientific">freshwater metagenome</name>
    <dbReference type="NCBI Taxonomy" id="449393"/>
    <lineage>
        <taxon>unclassified sequences</taxon>
        <taxon>metagenomes</taxon>
        <taxon>ecological metagenomes</taxon>
    </lineage>
</organism>
<name>A0A6J7J7U0_9ZZZZ</name>
<dbReference type="GO" id="GO:0030170">
    <property type="term" value="F:pyridoxal phosphate binding"/>
    <property type="evidence" value="ECO:0007669"/>
    <property type="project" value="InterPro"/>
</dbReference>
<protein>
    <submittedName>
        <fullName evidence="3">Unannotated protein</fullName>
    </submittedName>
</protein>
<proteinExistence type="inferred from homology"/>
<reference evidence="3" key="1">
    <citation type="submission" date="2020-05" db="EMBL/GenBank/DDBJ databases">
        <authorList>
            <person name="Chiriac C."/>
            <person name="Salcher M."/>
            <person name="Ghai R."/>
            <person name="Kavagutti S V."/>
        </authorList>
    </citation>
    <scope>NUCLEOTIDE SEQUENCE</scope>
</reference>
<evidence type="ECO:0000313" key="3">
    <source>
        <dbReference type="EMBL" id="CAB4939295.1"/>
    </source>
</evidence>
<dbReference type="InterPro" id="IPR001608">
    <property type="entry name" value="Ala_racemase_N"/>
</dbReference>
<dbReference type="NCBIfam" id="TIGR00044">
    <property type="entry name" value="YggS family pyridoxal phosphate-dependent enzyme"/>
    <property type="match status" value="1"/>
</dbReference>
<evidence type="ECO:0000256" key="1">
    <source>
        <dbReference type="ARBA" id="ARBA00022898"/>
    </source>
</evidence>
<dbReference type="InterPro" id="IPR029066">
    <property type="entry name" value="PLP-binding_barrel"/>
</dbReference>
<dbReference type="PIRSF" id="PIRSF004848">
    <property type="entry name" value="YBL036c_PLPDEIII"/>
    <property type="match status" value="1"/>
</dbReference>
<dbReference type="InterPro" id="IPR011078">
    <property type="entry name" value="PyrdxlP_homeostasis"/>
</dbReference>
<dbReference type="SUPFAM" id="SSF51419">
    <property type="entry name" value="PLP-binding barrel"/>
    <property type="match status" value="1"/>
</dbReference>
<gene>
    <name evidence="3" type="ORF">UFOPK3720_01184</name>
</gene>
<dbReference type="AlphaFoldDB" id="A0A6J7J7U0"/>
<dbReference type="Gene3D" id="3.20.20.10">
    <property type="entry name" value="Alanine racemase"/>
    <property type="match status" value="1"/>
</dbReference>
<dbReference type="HAMAP" id="MF_02087">
    <property type="entry name" value="PLP_homeostasis"/>
    <property type="match status" value="1"/>
</dbReference>
<dbReference type="CDD" id="cd00635">
    <property type="entry name" value="PLPDE_III_YBL036c_like"/>
    <property type="match status" value="1"/>
</dbReference>
<dbReference type="PROSITE" id="PS01211">
    <property type="entry name" value="UPF0001"/>
    <property type="match status" value="1"/>
</dbReference>